<dbReference type="PANTHER" id="PTHR47345:SF1">
    <property type="entry name" value="CUT9-INTERACTING PROTEIN SCN1"/>
    <property type="match status" value="1"/>
</dbReference>
<dbReference type="InterPro" id="IPR001130">
    <property type="entry name" value="TatD-like"/>
</dbReference>
<feature type="binding site" evidence="1">
    <location>
        <position position="186"/>
    </location>
    <ligand>
        <name>a divalent metal cation</name>
        <dbReference type="ChEBI" id="CHEBI:60240"/>
        <label>2</label>
    </ligand>
</feature>
<feature type="binding site" evidence="1">
    <location>
        <position position="9"/>
    </location>
    <ligand>
        <name>a divalent metal cation</name>
        <dbReference type="ChEBI" id="CHEBI:60240"/>
        <label>1</label>
    </ligand>
</feature>
<dbReference type="Proteomes" id="UP001338582">
    <property type="component" value="Chromosome 4"/>
</dbReference>
<keyword evidence="3" id="KW-1185">Reference proteome</keyword>
<feature type="binding site" evidence="1">
    <location>
        <position position="269"/>
    </location>
    <ligand>
        <name>a divalent metal cation</name>
        <dbReference type="ChEBI" id="CHEBI:60240"/>
        <label>1</label>
    </ligand>
</feature>
<feature type="binding site" evidence="1">
    <location>
        <position position="130"/>
    </location>
    <ligand>
        <name>a divalent metal cation</name>
        <dbReference type="ChEBI" id="CHEBI:60240"/>
        <label>1</label>
    </ligand>
</feature>
<protein>
    <submittedName>
        <fullName evidence="2">Uncharacterized protein</fullName>
    </submittedName>
</protein>
<dbReference type="GO" id="GO:0016788">
    <property type="term" value="F:hydrolase activity, acting on ester bonds"/>
    <property type="evidence" value="ECO:0007669"/>
    <property type="project" value="InterPro"/>
</dbReference>
<evidence type="ECO:0000313" key="3">
    <source>
        <dbReference type="Proteomes" id="UP001338582"/>
    </source>
</evidence>
<evidence type="ECO:0000313" key="2">
    <source>
        <dbReference type="EMBL" id="WPK26474.1"/>
    </source>
</evidence>
<dbReference type="EMBL" id="CP138897">
    <property type="protein sequence ID" value="WPK26474.1"/>
    <property type="molecule type" value="Genomic_DNA"/>
</dbReference>
<gene>
    <name evidence="2" type="ORF">PUMCH_003828</name>
</gene>
<accession>A0AAX4HCZ9</accession>
<dbReference type="Gene3D" id="3.20.20.140">
    <property type="entry name" value="Metal-dependent hydrolases"/>
    <property type="match status" value="1"/>
</dbReference>
<dbReference type="InterPro" id="IPR032466">
    <property type="entry name" value="Metal_Hydrolase"/>
</dbReference>
<dbReference type="GO" id="GO:0046872">
    <property type="term" value="F:metal ion binding"/>
    <property type="evidence" value="ECO:0007669"/>
    <property type="project" value="UniProtKB-KW"/>
</dbReference>
<dbReference type="AlphaFoldDB" id="A0AAX4HCZ9"/>
<dbReference type="GeneID" id="88174891"/>
<reference evidence="2 3" key="1">
    <citation type="submission" date="2023-10" db="EMBL/GenBank/DDBJ databases">
        <title>Draft Genome Sequence of Candida saopaulonensis from a very Premature Infant with Sepsis.</title>
        <authorList>
            <person name="Ning Y."/>
            <person name="Dai R."/>
            <person name="Xiao M."/>
            <person name="Xu Y."/>
            <person name="Yan Q."/>
            <person name="Zhang L."/>
        </authorList>
    </citation>
    <scope>NUCLEOTIDE SEQUENCE [LARGE SCALE GENOMIC DNA]</scope>
    <source>
        <strain evidence="2 3">19XY460</strain>
    </source>
</reference>
<feature type="binding site" evidence="1">
    <location>
        <position position="211"/>
    </location>
    <ligand>
        <name>a divalent metal cation</name>
        <dbReference type="ChEBI" id="CHEBI:60240"/>
        <label>2</label>
    </ligand>
</feature>
<proteinExistence type="predicted"/>
<dbReference type="Pfam" id="PF01026">
    <property type="entry name" value="TatD_DNase"/>
    <property type="match status" value="1"/>
</dbReference>
<dbReference type="RefSeq" id="XP_062878855.1">
    <property type="nucleotide sequence ID" value="XM_063022785.1"/>
</dbReference>
<dbReference type="InterPro" id="IPR053044">
    <property type="entry name" value="Metallo-hydrolase/TatD-type"/>
</dbReference>
<dbReference type="KEGG" id="asau:88174891"/>
<name>A0AAX4HCZ9_9ASCO</name>
<dbReference type="PANTHER" id="PTHR47345">
    <property type="entry name" value="CUT9-INTERACTING PROTEIN SCN1"/>
    <property type="match status" value="1"/>
</dbReference>
<dbReference type="PIRSF" id="PIRSF005902">
    <property type="entry name" value="DNase_TatD"/>
    <property type="match status" value="1"/>
</dbReference>
<feature type="binding site" evidence="1">
    <location>
        <position position="7"/>
    </location>
    <ligand>
        <name>a divalent metal cation</name>
        <dbReference type="ChEBI" id="CHEBI:60240"/>
        <label>1</label>
    </ligand>
</feature>
<dbReference type="SUPFAM" id="SSF51556">
    <property type="entry name" value="Metallo-dependent hydrolases"/>
    <property type="match status" value="1"/>
</dbReference>
<sequence>MVICDSHCHISCQPKNEDAQKLMNSLEGMALQKYNIMSTNPWDLDFLLSLKGMDHQNLVIPYLGIHPWYSHLFSFTTITKKEHYTAVLSELTPELLEVLPEPVLVDKHLQKIEKFASSLKESGQLLGIGEIGLDKLFRVPNSGYFGSNYRQEPKLTKSKVRIEHQMAIFKVQLELAERIRVPVSLHCVKAHGPLYDVIRDHSKQCPHLILHSYSGSLDQAQRWIKDFKKQNRKLSFSFSKFVNGKPEKLGDFKALLDALDELQILVETDYPLDEYILNGKQDEYSMAMESIQTTIGEFKGWSPEFSRHVLNMNSENIYTAH</sequence>
<keyword evidence="1" id="KW-0479">Metal-binding</keyword>
<evidence type="ECO:0000256" key="1">
    <source>
        <dbReference type="PIRSR" id="PIRSR005902-1"/>
    </source>
</evidence>
<organism evidence="2 3">
    <name type="scientific">Australozyma saopauloensis</name>
    <dbReference type="NCBI Taxonomy" id="291208"/>
    <lineage>
        <taxon>Eukaryota</taxon>
        <taxon>Fungi</taxon>
        <taxon>Dikarya</taxon>
        <taxon>Ascomycota</taxon>
        <taxon>Saccharomycotina</taxon>
        <taxon>Pichiomycetes</taxon>
        <taxon>Metschnikowiaceae</taxon>
        <taxon>Australozyma</taxon>
    </lineage>
</organism>